<gene>
    <name evidence="1" type="ORF">NCTC9183_00340</name>
</gene>
<dbReference type="AlphaFoldDB" id="A0A4P0XIK8"/>
<accession>A0A4P0XIK8</accession>
<proteinExistence type="predicted"/>
<organism evidence="1">
    <name type="scientific">Klebsiella pneumoniae</name>
    <dbReference type="NCBI Taxonomy" id="573"/>
    <lineage>
        <taxon>Bacteria</taxon>
        <taxon>Pseudomonadati</taxon>
        <taxon>Pseudomonadota</taxon>
        <taxon>Gammaproteobacteria</taxon>
        <taxon>Enterobacterales</taxon>
        <taxon>Enterobacteriaceae</taxon>
        <taxon>Klebsiella/Raoultella group</taxon>
        <taxon>Klebsiella</taxon>
        <taxon>Klebsiella pneumoniae complex</taxon>
    </lineage>
</organism>
<sequence length="120" mass="13353">MPNAVRDCFLTYMNYSTTSVPIADGIVLKNFSHNNGYIVYNFQLSNLVFTPGSPPSEKAVKALKGWIDSEDVSRSQKIGYCEKLGQARDLFEDGAIVRYYDKNGLFITQKVIPASECGQS</sequence>
<reference evidence="1" key="1">
    <citation type="submission" date="2019-04" db="EMBL/GenBank/DDBJ databases">
        <authorList>
            <consortium name="Pathogen Informatics"/>
        </authorList>
    </citation>
    <scope>NUCLEOTIDE SEQUENCE</scope>
    <source>
        <strain evidence="1">NCTC9183</strain>
    </source>
</reference>
<name>A0A4P0XIK8_KLEPN</name>
<dbReference type="EMBL" id="CABDVL010000002">
    <property type="protein sequence ID" value="VTM47943.1"/>
    <property type="molecule type" value="Genomic_DNA"/>
</dbReference>
<protein>
    <submittedName>
        <fullName evidence="1">Uncharacterized protein</fullName>
    </submittedName>
</protein>
<evidence type="ECO:0000313" key="1">
    <source>
        <dbReference type="EMBL" id="VTM47943.1"/>
    </source>
</evidence>
<dbReference type="Proteomes" id="UP000507695">
    <property type="component" value="Unassembled WGS sequence"/>
</dbReference>